<evidence type="ECO:0000313" key="1">
    <source>
        <dbReference type="EMBL" id="CAB4156626.1"/>
    </source>
</evidence>
<organism evidence="1">
    <name type="scientific">uncultured Caudovirales phage</name>
    <dbReference type="NCBI Taxonomy" id="2100421"/>
    <lineage>
        <taxon>Viruses</taxon>
        <taxon>Duplodnaviria</taxon>
        <taxon>Heunggongvirae</taxon>
        <taxon>Uroviricota</taxon>
        <taxon>Caudoviricetes</taxon>
        <taxon>Peduoviridae</taxon>
        <taxon>Maltschvirus</taxon>
        <taxon>Maltschvirus maltsch</taxon>
    </lineage>
</organism>
<protein>
    <submittedName>
        <fullName evidence="1">Uncharacterized protein</fullName>
    </submittedName>
</protein>
<proteinExistence type="predicted"/>
<reference evidence="1" key="1">
    <citation type="submission" date="2020-04" db="EMBL/GenBank/DDBJ databases">
        <authorList>
            <person name="Chiriac C."/>
            <person name="Salcher M."/>
            <person name="Ghai R."/>
            <person name="Kavagutti S V."/>
        </authorList>
    </citation>
    <scope>NUCLEOTIDE SEQUENCE</scope>
</reference>
<gene>
    <name evidence="1" type="ORF">UFOVP658_86</name>
</gene>
<name>A0A6J5NFN1_9CAUD</name>
<dbReference type="EMBL" id="LR796639">
    <property type="protein sequence ID" value="CAB4156626.1"/>
    <property type="molecule type" value="Genomic_DNA"/>
</dbReference>
<accession>A0A6J5NFN1</accession>
<sequence>MQFIPGTFGNTPEEQKRLVNELRIIQERTEKEMAETAKFLIASNISQEKKRKQKRTPLGLSEE</sequence>